<dbReference type="Gene3D" id="2.40.10.270">
    <property type="entry name" value="Bacteriophage SPP1 head-tail adaptor protein"/>
    <property type="match status" value="1"/>
</dbReference>
<gene>
    <name evidence="1" type="ORF">J2S01_001794</name>
</gene>
<evidence type="ECO:0000313" key="2">
    <source>
        <dbReference type="Proteomes" id="UP001239167"/>
    </source>
</evidence>
<sequence length="105" mass="11709">MKINKMSHRIKIMKPVSGGADEGFGEPISFTSDGDIWAEFLRVRIVPTAMIGSGETVETTQGMRIRPRNIEKGWKIIEGEHTYKVLHVDTSTPGEIILTTKEVDP</sequence>
<protein>
    <submittedName>
        <fullName evidence="1">Head-tail adaptor</fullName>
    </submittedName>
</protein>
<comment type="caution">
    <text evidence="1">The sequence shown here is derived from an EMBL/GenBank/DDBJ whole genome shotgun (WGS) entry which is preliminary data.</text>
</comment>
<dbReference type="EMBL" id="JAUSUE010000012">
    <property type="protein sequence ID" value="MDQ0204072.1"/>
    <property type="molecule type" value="Genomic_DNA"/>
</dbReference>
<evidence type="ECO:0000313" key="1">
    <source>
        <dbReference type="EMBL" id="MDQ0204072.1"/>
    </source>
</evidence>
<dbReference type="RefSeq" id="WP_307224237.1">
    <property type="nucleotide sequence ID" value="NZ_CP116940.1"/>
</dbReference>
<reference evidence="1 2" key="1">
    <citation type="submission" date="2023-07" db="EMBL/GenBank/DDBJ databases">
        <title>Genomic Encyclopedia of Type Strains, Phase IV (KMG-IV): sequencing the most valuable type-strain genomes for metagenomic binning, comparative biology and taxonomic classification.</title>
        <authorList>
            <person name="Goeker M."/>
        </authorList>
    </citation>
    <scope>NUCLEOTIDE SEQUENCE [LARGE SCALE GENOMIC DNA]</scope>
    <source>
        <strain evidence="1 2">DSM 16980</strain>
    </source>
</reference>
<dbReference type="Proteomes" id="UP001239167">
    <property type="component" value="Unassembled WGS sequence"/>
</dbReference>
<organism evidence="1 2">
    <name type="scientific">Pectinatus haikarae</name>
    <dbReference type="NCBI Taxonomy" id="349096"/>
    <lineage>
        <taxon>Bacteria</taxon>
        <taxon>Bacillati</taxon>
        <taxon>Bacillota</taxon>
        <taxon>Negativicutes</taxon>
        <taxon>Selenomonadales</taxon>
        <taxon>Selenomonadaceae</taxon>
        <taxon>Pectinatus</taxon>
    </lineage>
</organism>
<name>A0ABT9YA48_9FIRM</name>
<keyword evidence="2" id="KW-1185">Reference proteome</keyword>
<accession>A0ABT9YA48</accession>
<dbReference type="InterPro" id="IPR008767">
    <property type="entry name" value="Phage_SPP1_head-tail_adaptor"/>
</dbReference>
<dbReference type="Pfam" id="PF05521">
    <property type="entry name" value="Phage_HCP"/>
    <property type="match status" value="1"/>
</dbReference>
<proteinExistence type="predicted"/>
<dbReference type="InterPro" id="IPR038666">
    <property type="entry name" value="SSP1_head-tail_sf"/>
</dbReference>